<feature type="compositionally biased region" description="Polar residues" evidence="1">
    <location>
        <begin position="38"/>
        <end position="49"/>
    </location>
</feature>
<protein>
    <submittedName>
        <fullName evidence="2">Uncharacterized protein</fullName>
    </submittedName>
</protein>
<gene>
    <name evidence="2" type="ORF">H4219_004121</name>
</gene>
<accession>A0A9W7ZTI6</accession>
<evidence type="ECO:0000313" key="3">
    <source>
        <dbReference type="Proteomes" id="UP001150538"/>
    </source>
</evidence>
<organism evidence="2 3">
    <name type="scientific">Mycoemilia scoparia</name>
    <dbReference type="NCBI Taxonomy" id="417184"/>
    <lineage>
        <taxon>Eukaryota</taxon>
        <taxon>Fungi</taxon>
        <taxon>Fungi incertae sedis</taxon>
        <taxon>Zoopagomycota</taxon>
        <taxon>Kickxellomycotina</taxon>
        <taxon>Kickxellomycetes</taxon>
        <taxon>Kickxellales</taxon>
        <taxon>Kickxellaceae</taxon>
        <taxon>Mycoemilia</taxon>
    </lineage>
</organism>
<comment type="caution">
    <text evidence="2">The sequence shown here is derived from an EMBL/GenBank/DDBJ whole genome shotgun (WGS) entry which is preliminary data.</text>
</comment>
<evidence type="ECO:0000256" key="1">
    <source>
        <dbReference type="SAM" id="MobiDB-lite"/>
    </source>
</evidence>
<reference evidence="2" key="1">
    <citation type="submission" date="2022-07" db="EMBL/GenBank/DDBJ databases">
        <title>Phylogenomic reconstructions and comparative analyses of Kickxellomycotina fungi.</title>
        <authorList>
            <person name="Reynolds N.K."/>
            <person name="Stajich J.E."/>
            <person name="Barry K."/>
            <person name="Grigoriev I.V."/>
            <person name="Crous P."/>
            <person name="Smith M.E."/>
        </authorList>
    </citation>
    <scope>NUCLEOTIDE SEQUENCE</scope>
    <source>
        <strain evidence="2">NBRC 100468</strain>
    </source>
</reference>
<evidence type="ECO:0000313" key="2">
    <source>
        <dbReference type="EMBL" id="KAJ1915804.1"/>
    </source>
</evidence>
<feature type="region of interest" description="Disordered" evidence="1">
    <location>
        <begin position="38"/>
        <end position="116"/>
    </location>
</feature>
<name>A0A9W7ZTI6_9FUNG</name>
<dbReference type="Proteomes" id="UP001150538">
    <property type="component" value="Unassembled WGS sequence"/>
</dbReference>
<dbReference type="EMBL" id="JANBPU010000129">
    <property type="protein sequence ID" value="KAJ1915804.1"/>
    <property type="molecule type" value="Genomic_DNA"/>
</dbReference>
<dbReference type="AlphaFoldDB" id="A0A9W7ZTI6"/>
<sequence>MSFLHSLVSPCFSKKPAIPYYQANVFFCRFTTSILTMKGSSRSKNAQSHIESHPYEELASNLENIPNDPPQQDYLKNQPMKGGKGSLQEQQQQQSSKKMGSGGNQQQRSSKKGGRN</sequence>
<feature type="compositionally biased region" description="Low complexity" evidence="1">
    <location>
        <begin position="86"/>
        <end position="107"/>
    </location>
</feature>
<proteinExistence type="predicted"/>
<keyword evidence="3" id="KW-1185">Reference proteome</keyword>